<keyword evidence="3" id="KW-1185">Reference proteome</keyword>
<organism evidence="2 3">
    <name type="scientific">Mangrovimonas yunxiaonensis</name>
    <dbReference type="NCBI Taxonomy" id="1197477"/>
    <lineage>
        <taxon>Bacteria</taxon>
        <taxon>Pseudomonadati</taxon>
        <taxon>Bacteroidota</taxon>
        <taxon>Flavobacteriia</taxon>
        <taxon>Flavobacteriales</taxon>
        <taxon>Flavobacteriaceae</taxon>
        <taxon>Mangrovimonas</taxon>
    </lineage>
</organism>
<keyword evidence="1" id="KW-0175">Coiled coil</keyword>
<dbReference type="AlphaFoldDB" id="A0A084TK43"/>
<name>A0A084TK43_9FLAO</name>
<evidence type="ECO:0000313" key="3">
    <source>
        <dbReference type="Proteomes" id="UP000028521"/>
    </source>
</evidence>
<dbReference type="eggNOG" id="ENOG5033TAD">
    <property type="taxonomic scope" value="Bacteria"/>
</dbReference>
<reference evidence="2 3" key="1">
    <citation type="journal article" date="2014" name="Genome Announc.">
        <title>Draft Genome Sequence of the Algicidal Bacterium Mangrovimonas yunxiaonensis Strain LY01.</title>
        <authorList>
            <person name="Li Y."/>
            <person name="Zhu H."/>
            <person name="Li C."/>
            <person name="Zhang H."/>
            <person name="Chen Z."/>
            <person name="Zheng W."/>
            <person name="Xu H."/>
            <person name="Zheng T."/>
        </authorList>
    </citation>
    <scope>NUCLEOTIDE SEQUENCE [LARGE SCALE GENOMIC DNA]</scope>
    <source>
        <strain evidence="2 3">LY01</strain>
    </source>
</reference>
<evidence type="ECO:0000313" key="2">
    <source>
        <dbReference type="EMBL" id="KFB01079.1"/>
    </source>
</evidence>
<sequence>MKNPIEVKYFRECIPTKGVWYSLHGDIFVSVMLKSKPHVRRKAIPPDNKKDNKLSDWHREWQYDKIENQYGEVDSKTYEENIIVDNETHRIDSLVKNVAIEFQHTLSVSLDEMNSRFIAHRKFGCIPYLVINLTSFTFSEFTSAFSGVDKSPLKTKLNKWTKSEYCKANKLFIDLDDCMVRVVNSIESGYLKIRESQFIQGLLGLEKDLIDKIKSDRERIKRREEQRLIDKKRAEARSLEKERERFYHEKFDNPDFKFYRFCFANPIIKPYVMPYNGEIFEYWSDTETEYGYLEKYHRYYSKESSFEILYKTVSKIIETEIQTYRGLRIKKEFKYDHAEIHLKARYKTIAKFKRTGNKIELIPEEKLPF</sequence>
<dbReference type="OrthoDB" id="1417755at2"/>
<reference evidence="3" key="2">
    <citation type="submission" date="2014-07" db="EMBL/GenBank/DDBJ databases">
        <title>Genome sequence of Mangrovimonas yunxiaonensis.</title>
        <authorList>
            <person name="Li Y."/>
            <person name="Zheng T."/>
        </authorList>
    </citation>
    <scope>NUCLEOTIDE SEQUENCE [LARGE SCALE GENOMIC DNA]</scope>
    <source>
        <strain evidence="3">LY01</strain>
    </source>
</reference>
<protein>
    <submittedName>
        <fullName evidence="2">Uncharacterized protein</fullName>
    </submittedName>
</protein>
<proteinExistence type="predicted"/>
<dbReference type="EMBL" id="JPFK01000005">
    <property type="protein sequence ID" value="KFB01079.1"/>
    <property type="molecule type" value="Genomic_DNA"/>
</dbReference>
<comment type="caution">
    <text evidence="2">The sequence shown here is derived from an EMBL/GenBank/DDBJ whole genome shotgun (WGS) entry which is preliminary data.</text>
</comment>
<dbReference type="STRING" id="1197477.IA57_04365"/>
<dbReference type="Proteomes" id="UP000028521">
    <property type="component" value="Unassembled WGS sequence"/>
</dbReference>
<accession>A0A084TK43</accession>
<dbReference type="RefSeq" id="WP_036119721.1">
    <property type="nucleotide sequence ID" value="NZ_BMET01000009.1"/>
</dbReference>
<gene>
    <name evidence="2" type="ORF">IA57_04365</name>
</gene>
<evidence type="ECO:0000256" key="1">
    <source>
        <dbReference type="SAM" id="Coils"/>
    </source>
</evidence>
<feature type="coiled-coil region" evidence="1">
    <location>
        <begin position="222"/>
        <end position="249"/>
    </location>
</feature>